<proteinExistence type="predicted"/>
<organism evidence="1 2">
    <name type="scientific">Pseudomonas synxantha</name>
    <dbReference type="NCBI Taxonomy" id="47883"/>
    <lineage>
        <taxon>Bacteria</taxon>
        <taxon>Pseudomonadati</taxon>
        <taxon>Pseudomonadota</taxon>
        <taxon>Gammaproteobacteria</taxon>
        <taxon>Pseudomonadales</taxon>
        <taxon>Pseudomonadaceae</taxon>
        <taxon>Pseudomonas</taxon>
    </lineage>
</organism>
<evidence type="ECO:0000313" key="1">
    <source>
        <dbReference type="EMBL" id="MDR6607140.1"/>
    </source>
</evidence>
<keyword evidence="2" id="KW-1185">Reference proteome</keyword>
<reference evidence="1" key="1">
    <citation type="submission" date="2023-07" db="EMBL/GenBank/DDBJ databases">
        <title>Sorghum-associated microbial communities from plants grown in Nebraska, USA.</title>
        <authorList>
            <person name="Schachtman D."/>
        </authorList>
    </citation>
    <scope>NUCLEOTIDE SEQUENCE</scope>
    <source>
        <strain evidence="1">BE46</strain>
    </source>
</reference>
<dbReference type="EMBL" id="JAVDSD010000004">
    <property type="protein sequence ID" value="MDR6607140.1"/>
    <property type="molecule type" value="Genomic_DNA"/>
</dbReference>
<name>A0ACC6JLF7_9PSED</name>
<evidence type="ECO:0000313" key="2">
    <source>
        <dbReference type="Proteomes" id="UP001259420"/>
    </source>
</evidence>
<dbReference type="Proteomes" id="UP001259420">
    <property type="component" value="Unassembled WGS sequence"/>
</dbReference>
<comment type="caution">
    <text evidence="1">The sequence shown here is derived from an EMBL/GenBank/DDBJ whole genome shotgun (WGS) entry which is preliminary data.</text>
</comment>
<sequence length="186" mass="20279">MAEKELFWEDFTPGRTWTAKQSVPITTKQIIAFAAEYDPLDIHIDPDLARSSPLGVHCASGVQTFGISQRLMCDALFLQTNVVAGGKIDGFRMVTPVVPGDVLKLSAQVVRSLIHAGNHERGWVVFKVDVATTGGNTVLVYEVTVLILRRGAQGGYLPGNVGQTYSLPYSSRSLKTNSLSKSRSWN</sequence>
<gene>
    <name evidence="1" type="ORF">J2X87_002210</name>
</gene>
<accession>A0ACC6JLF7</accession>
<protein>
    <submittedName>
        <fullName evidence="1">Acyl dehydratase</fullName>
    </submittedName>
</protein>